<accession>A0A1Y2HNF4</accession>
<evidence type="ECO:0000259" key="2">
    <source>
        <dbReference type="Pfam" id="PF09423"/>
    </source>
</evidence>
<dbReference type="InterPro" id="IPR052900">
    <property type="entry name" value="Phospholipid_Metab_Enz"/>
</dbReference>
<dbReference type="CDD" id="cd07389">
    <property type="entry name" value="MPP_PhoD"/>
    <property type="match status" value="1"/>
</dbReference>
<dbReference type="OrthoDB" id="29024at2759"/>
<name>A0A1Y2HNF4_9FUNG</name>
<gene>
    <name evidence="4" type="ORF">BCR44DRAFT_1499009</name>
</gene>
<protein>
    <submittedName>
        <fullName evidence="4">PhoD-like phosphatase-domain-containing protein</fullName>
    </submittedName>
</protein>
<dbReference type="SUPFAM" id="SSF56300">
    <property type="entry name" value="Metallo-dependent phosphatases"/>
    <property type="match status" value="1"/>
</dbReference>
<dbReference type="PANTHER" id="PTHR43606">
    <property type="entry name" value="PHOSPHATASE, PUTATIVE (AFU_ORTHOLOGUE AFUA_6G08710)-RELATED"/>
    <property type="match status" value="1"/>
</dbReference>
<dbReference type="PANTHER" id="PTHR43606:SF7">
    <property type="entry name" value="PHOSPHATASE, PUTATIVE (AFU_ORTHOLOGUE AFUA_6G08710)-RELATED"/>
    <property type="match status" value="1"/>
</dbReference>
<keyword evidence="1" id="KW-0732">Signal</keyword>
<dbReference type="InterPro" id="IPR018946">
    <property type="entry name" value="PhoD-like_MPP"/>
</dbReference>
<dbReference type="AlphaFoldDB" id="A0A1Y2HNF4"/>
<dbReference type="Pfam" id="PF16655">
    <property type="entry name" value="PhoD_N"/>
    <property type="match status" value="1"/>
</dbReference>
<reference evidence="4 5" key="1">
    <citation type="submission" date="2016-07" db="EMBL/GenBank/DDBJ databases">
        <title>Pervasive Adenine N6-methylation of Active Genes in Fungi.</title>
        <authorList>
            <consortium name="DOE Joint Genome Institute"/>
            <person name="Mondo S.J."/>
            <person name="Dannebaum R.O."/>
            <person name="Kuo R.C."/>
            <person name="Labutti K."/>
            <person name="Haridas S."/>
            <person name="Kuo A."/>
            <person name="Salamov A."/>
            <person name="Ahrendt S.R."/>
            <person name="Lipzen A."/>
            <person name="Sullivan W."/>
            <person name="Andreopoulos W.B."/>
            <person name="Clum A."/>
            <person name="Lindquist E."/>
            <person name="Daum C."/>
            <person name="Ramamoorthy G.K."/>
            <person name="Gryganskyi A."/>
            <person name="Culley D."/>
            <person name="Magnuson J.K."/>
            <person name="James T.Y."/>
            <person name="O'Malley M.A."/>
            <person name="Stajich J.E."/>
            <person name="Spatafora J.W."/>
            <person name="Visel A."/>
            <person name="Grigoriev I.V."/>
        </authorList>
    </citation>
    <scope>NUCLEOTIDE SEQUENCE [LARGE SCALE GENOMIC DNA]</scope>
    <source>
        <strain evidence="4 5">PL171</strain>
    </source>
</reference>
<evidence type="ECO:0000313" key="5">
    <source>
        <dbReference type="Proteomes" id="UP000193411"/>
    </source>
</evidence>
<feature type="signal peptide" evidence="1">
    <location>
        <begin position="1"/>
        <end position="22"/>
    </location>
</feature>
<organism evidence="4 5">
    <name type="scientific">Catenaria anguillulae PL171</name>
    <dbReference type="NCBI Taxonomy" id="765915"/>
    <lineage>
        <taxon>Eukaryota</taxon>
        <taxon>Fungi</taxon>
        <taxon>Fungi incertae sedis</taxon>
        <taxon>Blastocladiomycota</taxon>
        <taxon>Blastocladiomycetes</taxon>
        <taxon>Blastocladiales</taxon>
        <taxon>Catenariaceae</taxon>
        <taxon>Catenaria</taxon>
    </lineage>
</organism>
<proteinExistence type="predicted"/>
<dbReference type="Proteomes" id="UP000193411">
    <property type="component" value="Unassembled WGS sequence"/>
</dbReference>
<dbReference type="InterPro" id="IPR029052">
    <property type="entry name" value="Metallo-depent_PP-like"/>
</dbReference>
<evidence type="ECO:0000259" key="3">
    <source>
        <dbReference type="Pfam" id="PF16655"/>
    </source>
</evidence>
<feature type="chain" id="PRO_5012576064" evidence="1">
    <location>
        <begin position="23"/>
        <end position="574"/>
    </location>
</feature>
<feature type="domain" description="Phospholipase D N-terminal" evidence="3">
    <location>
        <begin position="89"/>
        <end position="182"/>
    </location>
</feature>
<dbReference type="InterPro" id="IPR032093">
    <property type="entry name" value="PhoD_N"/>
</dbReference>
<evidence type="ECO:0000313" key="4">
    <source>
        <dbReference type="EMBL" id="ORZ36127.1"/>
    </source>
</evidence>
<dbReference type="InterPro" id="IPR038607">
    <property type="entry name" value="PhoD-like_sf"/>
</dbReference>
<dbReference type="Gene3D" id="3.60.21.70">
    <property type="entry name" value="PhoD-like phosphatase"/>
    <property type="match status" value="1"/>
</dbReference>
<sequence length="574" mass="63507">MIRINAIVLAAAIAGIAHLARPASIDHHHRRWPLASADQHGEQLPNLAYSSPYVGFPHLAIARPHVPDTVKASSQVAVKQAAPGGAFQHGVASGDPTSSAVVLWTKISPANASANNDIPIPVHVAISPDANFSEAAGTGTSNTSGAVDWTIKFDIGGLEADTVYYYQFFALDSESPIGMTRTLPAAGANVDSVKFAIVSCATYWHGYFHGYRAIAEQADVSYVIHLGDYIYEYKLEDYPPVGPRLPDRDLQPAATIITLADYRLRHAQYKTDLDLQEMHRLKPMIAVWDHEFADNAWWGGAPQHDPEKFGPWSNRREAAARAWWEYLPTRPVNATPAEGDAGLFRIYRAFEFGNLASLILLDTRMVGRDKQMSGRDKTRSLLGDAQRKWFFDELRSTRVKWKLIGNQVMFSPKPDSIAGFDVNLLSDDWNGYPMEQQQLLEHMDKNSIQDVILLTGDFHTSLISNVFYNKTRREPGVSSFVEFIGPSITSKTPTFDDEGLARVAEPVFHRFNPGLKSVNFVQHGFMVATVDARQAAVEYHYVEDIKRTDGGKSNLNSTWVVASGSQKITGGPVV</sequence>
<dbReference type="Pfam" id="PF09423">
    <property type="entry name" value="PhoD"/>
    <property type="match status" value="1"/>
</dbReference>
<dbReference type="Gene3D" id="2.60.40.380">
    <property type="entry name" value="Purple acid phosphatase-like, N-terminal"/>
    <property type="match status" value="1"/>
</dbReference>
<dbReference type="STRING" id="765915.A0A1Y2HNF4"/>
<evidence type="ECO:0000256" key="1">
    <source>
        <dbReference type="SAM" id="SignalP"/>
    </source>
</evidence>
<dbReference type="EMBL" id="MCFL01000018">
    <property type="protein sequence ID" value="ORZ36127.1"/>
    <property type="molecule type" value="Genomic_DNA"/>
</dbReference>
<keyword evidence="5" id="KW-1185">Reference proteome</keyword>
<feature type="domain" description="PhoD-like phosphatase metallophosphatase" evidence="2">
    <location>
        <begin position="195"/>
        <end position="538"/>
    </location>
</feature>
<comment type="caution">
    <text evidence="4">The sequence shown here is derived from an EMBL/GenBank/DDBJ whole genome shotgun (WGS) entry which is preliminary data.</text>
</comment>